<dbReference type="Pfam" id="PF14004">
    <property type="entry name" value="DUF4227"/>
    <property type="match status" value="1"/>
</dbReference>
<comment type="caution">
    <text evidence="1">The sequence shown here is derived from an EMBL/GenBank/DDBJ whole genome shotgun (WGS) entry which is preliminary data.</text>
</comment>
<protein>
    <submittedName>
        <fullName evidence="1">DUF4227 family protein</fullName>
    </submittedName>
</protein>
<sequence>MIVSIRRWMARIKFAIGLVVLTVAVYYALSALTSWIEPTNRYKEPSGRAVKAFNPELSGIEGDSMLERLLFFYRTGE</sequence>
<organism evidence="1 2">
    <name type="scientific">Paenibacillus thermoaerophilus</name>
    <dbReference type="NCBI Taxonomy" id="1215385"/>
    <lineage>
        <taxon>Bacteria</taxon>
        <taxon>Bacillati</taxon>
        <taxon>Bacillota</taxon>
        <taxon>Bacilli</taxon>
        <taxon>Bacillales</taxon>
        <taxon>Paenibacillaceae</taxon>
        <taxon>Paenibacillus</taxon>
    </lineage>
</organism>
<reference evidence="2" key="1">
    <citation type="journal article" date="2019" name="Int. J. Syst. Evol. Microbiol.">
        <title>The Global Catalogue of Microorganisms (GCM) 10K type strain sequencing project: providing services to taxonomists for standard genome sequencing and annotation.</title>
        <authorList>
            <consortium name="The Broad Institute Genomics Platform"/>
            <consortium name="The Broad Institute Genome Sequencing Center for Infectious Disease"/>
            <person name="Wu L."/>
            <person name="Ma J."/>
        </authorList>
    </citation>
    <scope>NUCLEOTIDE SEQUENCE [LARGE SCALE GENOMIC DNA]</scope>
    <source>
        <strain evidence="2">JCM 18657</strain>
    </source>
</reference>
<gene>
    <name evidence="1" type="ORF">ACFQWB_12300</name>
</gene>
<dbReference type="EMBL" id="JBHTGQ010000027">
    <property type="protein sequence ID" value="MFC7750699.1"/>
    <property type="molecule type" value="Genomic_DNA"/>
</dbReference>
<dbReference type="InterPro" id="IPR025321">
    <property type="entry name" value="DUF4227"/>
</dbReference>
<keyword evidence="2" id="KW-1185">Reference proteome</keyword>
<accession>A0ABW2V735</accession>
<name>A0ABW2V735_9BACL</name>
<proteinExistence type="predicted"/>
<evidence type="ECO:0000313" key="2">
    <source>
        <dbReference type="Proteomes" id="UP001596528"/>
    </source>
</evidence>
<evidence type="ECO:0000313" key="1">
    <source>
        <dbReference type="EMBL" id="MFC7750699.1"/>
    </source>
</evidence>
<dbReference type="RefSeq" id="WP_138789969.1">
    <property type="nucleotide sequence ID" value="NZ_JBHTGQ010000027.1"/>
</dbReference>
<dbReference type="Proteomes" id="UP001596528">
    <property type="component" value="Unassembled WGS sequence"/>
</dbReference>